<feature type="transmembrane region" description="Helical" evidence="9">
    <location>
        <begin position="12"/>
        <end position="33"/>
    </location>
</feature>
<keyword evidence="2 8" id="KW-0813">Transport</keyword>
<feature type="transmembrane region" description="Helical" evidence="9">
    <location>
        <begin position="105"/>
        <end position="132"/>
    </location>
</feature>
<dbReference type="RefSeq" id="WP_069177322.1">
    <property type="nucleotide sequence ID" value="NZ_CP017037.1"/>
</dbReference>
<evidence type="ECO:0000256" key="4">
    <source>
        <dbReference type="ARBA" id="ARBA00022692"/>
    </source>
</evidence>
<evidence type="ECO:0000256" key="5">
    <source>
        <dbReference type="ARBA" id="ARBA00022927"/>
    </source>
</evidence>
<dbReference type="EMBL" id="CP017037">
    <property type="protein sequence ID" value="AOH39555.1"/>
    <property type="molecule type" value="Genomic_DNA"/>
</dbReference>
<sequence length="207" mass="22778">MLVHWFVSGGLVMYPLLLLSLISVAIAVERFHYFNIRCKGFRKMLIGVEHAVRCNHWEAITECCECSSCFGRVIEEGLNSGRTELEIRNILNERMSIEMAGFKKYLDYLSAIVTIAPLLGLLGTVTGMISTFGVLGAGGGVSSVTGGVGEALIATATGLCVALTAFVFYTYFSHRIDSIVNAMEKVCILIVYERKKWWSESCSQPAE</sequence>
<evidence type="ECO:0000259" key="10">
    <source>
        <dbReference type="Pfam" id="PF01618"/>
    </source>
</evidence>
<feature type="transmembrane region" description="Helical" evidence="9">
    <location>
        <begin position="152"/>
        <end position="172"/>
    </location>
</feature>
<protein>
    <submittedName>
        <fullName evidence="11">Transporter</fullName>
    </submittedName>
</protein>
<comment type="subcellular location">
    <subcellularLocation>
        <location evidence="1">Cell membrane</location>
        <topology evidence="1">Multi-pass membrane protein</topology>
    </subcellularLocation>
    <subcellularLocation>
        <location evidence="8">Membrane</location>
        <topology evidence="8">Multi-pass membrane protein</topology>
    </subcellularLocation>
</comment>
<dbReference type="KEGG" id="dpn:BCB69_06105"/>
<dbReference type="STRING" id="39950.BCB69_06105"/>
<evidence type="ECO:0000256" key="1">
    <source>
        <dbReference type="ARBA" id="ARBA00004651"/>
    </source>
</evidence>
<evidence type="ECO:0000313" key="11">
    <source>
        <dbReference type="EMBL" id="AOH39555.1"/>
    </source>
</evidence>
<keyword evidence="6 9" id="KW-1133">Transmembrane helix</keyword>
<keyword evidence="7 9" id="KW-0472">Membrane</keyword>
<evidence type="ECO:0000313" key="12">
    <source>
        <dbReference type="Proteomes" id="UP000094757"/>
    </source>
</evidence>
<dbReference type="Pfam" id="PF01618">
    <property type="entry name" value="MotA_ExbB"/>
    <property type="match status" value="1"/>
</dbReference>
<dbReference type="AlphaFoldDB" id="A0A1B3WF26"/>
<evidence type="ECO:0000256" key="8">
    <source>
        <dbReference type="RuleBase" id="RU004057"/>
    </source>
</evidence>
<comment type="similarity">
    <text evidence="8">Belongs to the exbB/tolQ family.</text>
</comment>
<accession>A0A1B3WF26</accession>
<keyword evidence="4 9" id="KW-0812">Transmembrane</keyword>
<evidence type="ECO:0000256" key="6">
    <source>
        <dbReference type="ARBA" id="ARBA00022989"/>
    </source>
</evidence>
<keyword evidence="5 8" id="KW-0653">Protein transport</keyword>
<dbReference type="Proteomes" id="UP000094757">
    <property type="component" value="Chromosome"/>
</dbReference>
<proteinExistence type="inferred from homology"/>
<dbReference type="InterPro" id="IPR050790">
    <property type="entry name" value="ExbB/TolQ_transport"/>
</dbReference>
<organism evidence="11 12">
    <name type="scientific">Dialister pneumosintes</name>
    <dbReference type="NCBI Taxonomy" id="39950"/>
    <lineage>
        <taxon>Bacteria</taxon>
        <taxon>Bacillati</taxon>
        <taxon>Bacillota</taxon>
        <taxon>Negativicutes</taxon>
        <taxon>Veillonellales</taxon>
        <taxon>Veillonellaceae</taxon>
        <taxon>Dialister</taxon>
    </lineage>
</organism>
<dbReference type="GO" id="GO:0005886">
    <property type="term" value="C:plasma membrane"/>
    <property type="evidence" value="ECO:0007669"/>
    <property type="project" value="UniProtKB-SubCell"/>
</dbReference>
<dbReference type="GO" id="GO:0017038">
    <property type="term" value="P:protein import"/>
    <property type="evidence" value="ECO:0007669"/>
    <property type="project" value="TreeGrafter"/>
</dbReference>
<dbReference type="PANTHER" id="PTHR30625:SF15">
    <property type="entry name" value="BIOPOLYMER TRANSPORT PROTEIN EXBB"/>
    <property type="match status" value="1"/>
</dbReference>
<reference evidence="12" key="1">
    <citation type="submission" date="2016-08" db="EMBL/GenBank/DDBJ databases">
        <authorList>
            <person name="Holder M.E."/>
            <person name="Ajami N.J."/>
            <person name="Petrosino J.F."/>
        </authorList>
    </citation>
    <scope>NUCLEOTIDE SEQUENCE [LARGE SCALE GENOMIC DNA]</scope>
    <source>
        <strain evidence="12">F0677</strain>
    </source>
</reference>
<dbReference type="PANTHER" id="PTHR30625">
    <property type="entry name" value="PROTEIN TOLQ"/>
    <property type="match status" value="1"/>
</dbReference>
<evidence type="ECO:0000256" key="7">
    <source>
        <dbReference type="ARBA" id="ARBA00023136"/>
    </source>
</evidence>
<gene>
    <name evidence="11" type="ORF">BCB69_06105</name>
</gene>
<evidence type="ECO:0000256" key="2">
    <source>
        <dbReference type="ARBA" id="ARBA00022448"/>
    </source>
</evidence>
<dbReference type="InterPro" id="IPR002898">
    <property type="entry name" value="MotA_ExbB_proton_chnl"/>
</dbReference>
<name>A0A1B3WF26_9FIRM</name>
<evidence type="ECO:0000256" key="3">
    <source>
        <dbReference type="ARBA" id="ARBA00022475"/>
    </source>
</evidence>
<keyword evidence="3" id="KW-1003">Cell membrane</keyword>
<feature type="domain" description="MotA/TolQ/ExbB proton channel" evidence="10">
    <location>
        <begin position="70"/>
        <end position="184"/>
    </location>
</feature>
<evidence type="ECO:0000256" key="9">
    <source>
        <dbReference type="SAM" id="Phobius"/>
    </source>
</evidence>